<comment type="caution">
    <text evidence="2">The sequence shown here is derived from an EMBL/GenBank/DDBJ whole genome shotgun (WGS) entry which is preliminary data.</text>
</comment>
<proteinExistence type="predicted"/>
<protein>
    <submittedName>
        <fullName evidence="2">Uncharacterized protein</fullName>
    </submittedName>
</protein>
<gene>
    <name evidence="2" type="ORF">AV530_001685</name>
</gene>
<accession>A0A1V4KNU8</accession>
<evidence type="ECO:0000313" key="2">
    <source>
        <dbReference type="EMBL" id="OPJ85457.1"/>
    </source>
</evidence>
<feature type="compositionally biased region" description="Polar residues" evidence="1">
    <location>
        <begin position="73"/>
        <end position="85"/>
    </location>
</feature>
<sequence length="121" mass="13361">MRWKAEPATPQEQLKLGRRPRGAARAHSETRRKNPRFTRYPGTALARVTYVQLQDSGAGTLDPFSSCLFRQGDASSPNLAGTSPSPALPSRRADAPGPRLDRGLCADGLHRLLMRRQKNLQ</sequence>
<dbReference type="Proteomes" id="UP000190648">
    <property type="component" value="Unassembled WGS sequence"/>
</dbReference>
<dbReference type="AlphaFoldDB" id="A0A1V4KNU8"/>
<evidence type="ECO:0000256" key="1">
    <source>
        <dbReference type="SAM" id="MobiDB-lite"/>
    </source>
</evidence>
<organism evidence="2 3">
    <name type="scientific">Patagioenas fasciata monilis</name>
    <dbReference type="NCBI Taxonomy" id="372326"/>
    <lineage>
        <taxon>Eukaryota</taxon>
        <taxon>Metazoa</taxon>
        <taxon>Chordata</taxon>
        <taxon>Craniata</taxon>
        <taxon>Vertebrata</taxon>
        <taxon>Euteleostomi</taxon>
        <taxon>Archelosauria</taxon>
        <taxon>Archosauria</taxon>
        <taxon>Dinosauria</taxon>
        <taxon>Saurischia</taxon>
        <taxon>Theropoda</taxon>
        <taxon>Coelurosauria</taxon>
        <taxon>Aves</taxon>
        <taxon>Neognathae</taxon>
        <taxon>Neoaves</taxon>
        <taxon>Columbimorphae</taxon>
        <taxon>Columbiformes</taxon>
        <taxon>Columbidae</taxon>
        <taxon>Patagioenas</taxon>
    </lineage>
</organism>
<dbReference type="EMBL" id="LSYS01002834">
    <property type="protein sequence ID" value="OPJ85457.1"/>
    <property type="molecule type" value="Genomic_DNA"/>
</dbReference>
<name>A0A1V4KNU8_PATFA</name>
<feature type="compositionally biased region" description="Basic and acidic residues" evidence="1">
    <location>
        <begin position="91"/>
        <end position="102"/>
    </location>
</feature>
<evidence type="ECO:0000313" key="3">
    <source>
        <dbReference type="Proteomes" id="UP000190648"/>
    </source>
</evidence>
<feature type="region of interest" description="Disordered" evidence="1">
    <location>
        <begin position="70"/>
        <end position="102"/>
    </location>
</feature>
<reference evidence="2 3" key="1">
    <citation type="submission" date="2016-02" db="EMBL/GenBank/DDBJ databases">
        <title>Band-tailed pigeon sequencing and assembly.</title>
        <authorList>
            <person name="Soares A.E."/>
            <person name="Novak B.J."/>
            <person name="Rice E.S."/>
            <person name="O'Connell B."/>
            <person name="Chang D."/>
            <person name="Weber S."/>
            <person name="Shapiro B."/>
        </authorList>
    </citation>
    <scope>NUCLEOTIDE SEQUENCE [LARGE SCALE GENOMIC DNA]</scope>
    <source>
        <strain evidence="2">BTP2013</strain>
        <tissue evidence="2">Blood</tissue>
    </source>
</reference>
<keyword evidence="3" id="KW-1185">Reference proteome</keyword>
<feature type="region of interest" description="Disordered" evidence="1">
    <location>
        <begin position="1"/>
        <end position="40"/>
    </location>
</feature>